<keyword evidence="1" id="KW-1133">Transmembrane helix</keyword>
<dbReference type="Proteomes" id="UP000482800">
    <property type="component" value="Unassembled WGS sequence"/>
</dbReference>
<dbReference type="EMBL" id="BLPF01000005">
    <property type="protein sequence ID" value="GFJ86026.1"/>
    <property type="molecule type" value="Genomic_DNA"/>
</dbReference>
<protein>
    <submittedName>
        <fullName evidence="2">Uncharacterized protein</fullName>
    </submittedName>
</protein>
<keyword evidence="1" id="KW-0472">Membrane</keyword>
<feature type="transmembrane region" description="Helical" evidence="1">
    <location>
        <begin position="76"/>
        <end position="98"/>
    </location>
</feature>
<sequence length="99" mass="10722">MMPDPTWLPAGPLGDLIADDTADGLIRLARSTDPAETDQLMRIGMTRGLRHARFAIDAIAVERELSRAKEARRLELTLIAVTGLTLLASIAQAIAAFVR</sequence>
<organism evidence="2 3">
    <name type="scientific">Phytohabitans houttuyneae</name>
    <dbReference type="NCBI Taxonomy" id="1076126"/>
    <lineage>
        <taxon>Bacteria</taxon>
        <taxon>Bacillati</taxon>
        <taxon>Actinomycetota</taxon>
        <taxon>Actinomycetes</taxon>
        <taxon>Micromonosporales</taxon>
        <taxon>Micromonosporaceae</taxon>
    </lineage>
</organism>
<keyword evidence="3" id="KW-1185">Reference proteome</keyword>
<evidence type="ECO:0000313" key="3">
    <source>
        <dbReference type="Proteomes" id="UP000482800"/>
    </source>
</evidence>
<name>A0A6V8KW07_9ACTN</name>
<reference evidence="2 3" key="1">
    <citation type="submission" date="2020-03" db="EMBL/GenBank/DDBJ databases">
        <title>Whole genome shotgun sequence of Phytohabitans houttuyneae NBRC 108639.</title>
        <authorList>
            <person name="Komaki H."/>
            <person name="Tamura T."/>
        </authorList>
    </citation>
    <scope>NUCLEOTIDE SEQUENCE [LARGE SCALE GENOMIC DNA]</scope>
    <source>
        <strain evidence="2 3">NBRC 108639</strain>
    </source>
</reference>
<reference evidence="2 3" key="2">
    <citation type="submission" date="2020-03" db="EMBL/GenBank/DDBJ databases">
        <authorList>
            <person name="Ichikawa N."/>
            <person name="Kimura A."/>
            <person name="Kitahashi Y."/>
            <person name="Uohara A."/>
        </authorList>
    </citation>
    <scope>NUCLEOTIDE SEQUENCE [LARGE SCALE GENOMIC DNA]</scope>
    <source>
        <strain evidence="2 3">NBRC 108639</strain>
    </source>
</reference>
<evidence type="ECO:0000256" key="1">
    <source>
        <dbReference type="SAM" id="Phobius"/>
    </source>
</evidence>
<evidence type="ECO:0000313" key="2">
    <source>
        <dbReference type="EMBL" id="GFJ86026.1"/>
    </source>
</evidence>
<comment type="caution">
    <text evidence="2">The sequence shown here is derived from an EMBL/GenBank/DDBJ whole genome shotgun (WGS) entry which is preliminary data.</text>
</comment>
<accession>A0A6V8KW07</accession>
<dbReference type="AlphaFoldDB" id="A0A6V8KW07"/>
<keyword evidence="1" id="KW-0812">Transmembrane</keyword>
<proteinExistence type="predicted"/>
<gene>
    <name evidence="2" type="ORF">Phou_102060</name>
</gene>